<feature type="region of interest" description="Disordered" evidence="1">
    <location>
        <begin position="451"/>
        <end position="521"/>
    </location>
</feature>
<proteinExistence type="predicted"/>
<feature type="compositionally biased region" description="Basic and acidic residues" evidence="1">
    <location>
        <begin position="452"/>
        <end position="470"/>
    </location>
</feature>
<dbReference type="AlphaFoldDB" id="A0A9P8MRJ7"/>
<feature type="compositionally biased region" description="Polar residues" evidence="1">
    <location>
        <begin position="485"/>
        <end position="501"/>
    </location>
</feature>
<sequence length="521" mass="56012">MADFDITVNDAALKLETHTNINVDNDEDLIDYDSDDAFVMEPCPEHTTNTTATQTLDAEEFVTEATPAVPDASESAKMSQGAAPLPGATISESGQQEIGAAGEQGQDDGNFDDFALEGENAAEQVLTTTGADQARGSIHEIDYEDDGFAFDVPAGGVNQPPSAASPENVQDSEDPMPEVPKSAATEAPAKHYEIDWEDDEESVGFGTEEGTAQGGTDAVAADVYADNIGEQDPKAAQESFDAEDEAAQPEDQVAAQEPAQPEPFPAIIVQYRGEEFPMFSFSSDGFFSDISILDENMKVVLDGLREELADEIGPHDDLVLQVDKLGLEFSESSPSDTLSEINLRQVSEILDILVKNKDFDDSRILYTYLFTRPNTMKRYEFLVESATGDKGLAEVIHLFQPPTHGNTLEATGAHDGHEEQLDSYESTGDDATAHSSHDNTEAYGDAAFLDDGYAHNDDYQDENDAGRDEGPVDPSTGEAVAIGLQDSSVGGATDVQPNLTKRSFPGEPDGDDGNDVKRRRS</sequence>
<feature type="compositionally biased region" description="Low complexity" evidence="1">
    <location>
        <begin position="249"/>
        <end position="259"/>
    </location>
</feature>
<feature type="compositionally biased region" description="Low complexity" evidence="1">
    <location>
        <begin position="94"/>
        <end position="104"/>
    </location>
</feature>
<feature type="region of interest" description="Disordered" evidence="1">
    <location>
        <begin position="148"/>
        <end position="195"/>
    </location>
</feature>
<feature type="compositionally biased region" description="Polar residues" evidence="1">
    <location>
        <begin position="159"/>
        <end position="169"/>
    </location>
</feature>
<comment type="caution">
    <text evidence="2">The sequence shown here is derived from an EMBL/GenBank/DDBJ whole genome shotgun (WGS) entry which is preliminary data.</text>
</comment>
<dbReference type="RefSeq" id="XP_044718091.1">
    <property type="nucleotide sequence ID" value="XM_044867204.1"/>
</dbReference>
<organism evidence="2 3">
    <name type="scientific">Hirsutella rhossiliensis</name>
    <dbReference type="NCBI Taxonomy" id="111463"/>
    <lineage>
        <taxon>Eukaryota</taxon>
        <taxon>Fungi</taxon>
        <taxon>Dikarya</taxon>
        <taxon>Ascomycota</taxon>
        <taxon>Pezizomycotina</taxon>
        <taxon>Sordariomycetes</taxon>
        <taxon>Hypocreomycetidae</taxon>
        <taxon>Hypocreales</taxon>
        <taxon>Ophiocordycipitaceae</taxon>
        <taxon>Hirsutella</taxon>
    </lineage>
</organism>
<name>A0A9P8MRJ7_9HYPO</name>
<feature type="region of interest" description="Disordered" evidence="1">
    <location>
        <begin position="232"/>
        <end position="261"/>
    </location>
</feature>
<dbReference type="Proteomes" id="UP000824596">
    <property type="component" value="Unassembled WGS sequence"/>
</dbReference>
<dbReference type="InterPro" id="IPR018822">
    <property type="entry name" value="UPF0646"/>
</dbReference>
<protein>
    <submittedName>
        <fullName evidence="2">Conserved glutamic acid-rich protein</fullName>
    </submittedName>
</protein>
<dbReference type="EMBL" id="JAIZPD010000010">
    <property type="protein sequence ID" value="KAH0960578.1"/>
    <property type="molecule type" value="Genomic_DNA"/>
</dbReference>
<feature type="region of interest" description="Disordered" evidence="1">
    <location>
        <begin position="66"/>
        <end position="113"/>
    </location>
</feature>
<gene>
    <name evidence="2" type="ORF">HRG_08733</name>
</gene>
<reference evidence="2" key="1">
    <citation type="submission" date="2021-09" db="EMBL/GenBank/DDBJ databases">
        <title>A high-quality genome of the endoparasitic fungus Hirsutella rhossiliensis with a comparison of Hirsutella genomes reveals transposable elements contributing to genome size variation.</title>
        <authorList>
            <person name="Lin R."/>
            <person name="Jiao Y."/>
            <person name="Sun X."/>
            <person name="Ling J."/>
            <person name="Xie B."/>
            <person name="Cheng X."/>
        </authorList>
    </citation>
    <scope>NUCLEOTIDE SEQUENCE</scope>
    <source>
        <strain evidence="2">HR02</strain>
    </source>
</reference>
<dbReference type="OrthoDB" id="5339076at2759"/>
<evidence type="ECO:0000313" key="3">
    <source>
        <dbReference type="Proteomes" id="UP000824596"/>
    </source>
</evidence>
<dbReference type="GeneID" id="68357862"/>
<evidence type="ECO:0000313" key="2">
    <source>
        <dbReference type="EMBL" id="KAH0960578.1"/>
    </source>
</evidence>
<feature type="region of interest" description="Disordered" evidence="1">
    <location>
        <begin position="403"/>
        <end position="438"/>
    </location>
</feature>
<evidence type="ECO:0000256" key="1">
    <source>
        <dbReference type="SAM" id="MobiDB-lite"/>
    </source>
</evidence>
<keyword evidence="3" id="KW-1185">Reference proteome</keyword>
<dbReference type="Pfam" id="PF10336">
    <property type="entry name" value="DUF2420"/>
    <property type="match status" value="1"/>
</dbReference>
<accession>A0A9P8MRJ7</accession>